<keyword evidence="3" id="KW-1185">Reference proteome</keyword>
<organism evidence="2 3">
    <name type="scientific">Datura stramonium</name>
    <name type="common">Jimsonweed</name>
    <name type="synonym">Common thornapple</name>
    <dbReference type="NCBI Taxonomy" id="4076"/>
    <lineage>
        <taxon>Eukaryota</taxon>
        <taxon>Viridiplantae</taxon>
        <taxon>Streptophyta</taxon>
        <taxon>Embryophyta</taxon>
        <taxon>Tracheophyta</taxon>
        <taxon>Spermatophyta</taxon>
        <taxon>Magnoliopsida</taxon>
        <taxon>eudicotyledons</taxon>
        <taxon>Gunneridae</taxon>
        <taxon>Pentapetalae</taxon>
        <taxon>asterids</taxon>
        <taxon>lamiids</taxon>
        <taxon>Solanales</taxon>
        <taxon>Solanaceae</taxon>
        <taxon>Solanoideae</taxon>
        <taxon>Datureae</taxon>
        <taxon>Datura</taxon>
    </lineage>
</organism>
<gene>
    <name evidence="2" type="ORF">HAX54_008587</name>
</gene>
<comment type="caution">
    <text evidence="2">The sequence shown here is derived from an EMBL/GenBank/DDBJ whole genome shotgun (WGS) entry which is preliminary data.</text>
</comment>
<protein>
    <submittedName>
        <fullName evidence="2">Uncharacterized protein</fullName>
    </submittedName>
</protein>
<proteinExistence type="predicted"/>
<feature type="region of interest" description="Disordered" evidence="1">
    <location>
        <begin position="89"/>
        <end position="149"/>
    </location>
</feature>
<sequence>MEVIALIMIAGIATQPPKEAYAQRQDSPNVGKLDDLGRLIIIPDGGGFRSSNLIHGCLSLSSINQDLLELLHKKLAEINDLYLKENVVREKEAKEREEEAKRGERKKRNGGGRKRRGEGRKRREGERKRRGERKMSLDVSPHVEYLKSH</sequence>
<feature type="compositionally biased region" description="Basic and acidic residues" evidence="1">
    <location>
        <begin position="89"/>
        <end position="102"/>
    </location>
</feature>
<feature type="compositionally biased region" description="Basic residues" evidence="1">
    <location>
        <begin position="103"/>
        <end position="120"/>
    </location>
</feature>
<feature type="compositionally biased region" description="Basic and acidic residues" evidence="1">
    <location>
        <begin position="121"/>
        <end position="136"/>
    </location>
</feature>
<evidence type="ECO:0000256" key="1">
    <source>
        <dbReference type="SAM" id="MobiDB-lite"/>
    </source>
</evidence>
<evidence type="ECO:0000313" key="3">
    <source>
        <dbReference type="Proteomes" id="UP000823775"/>
    </source>
</evidence>
<dbReference type="Proteomes" id="UP000823775">
    <property type="component" value="Unassembled WGS sequence"/>
</dbReference>
<evidence type="ECO:0000313" key="2">
    <source>
        <dbReference type="EMBL" id="MCD7469489.1"/>
    </source>
</evidence>
<dbReference type="EMBL" id="JACEIK010001450">
    <property type="protein sequence ID" value="MCD7469489.1"/>
    <property type="molecule type" value="Genomic_DNA"/>
</dbReference>
<reference evidence="2 3" key="1">
    <citation type="journal article" date="2021" name="BMC Genomics">
        <title>Datura genome reveals duplications of psychoactive alkaloid biosynthetic genes and high mutation rate following tissue culture.</title>
        <authorList>
            <person name="Rajewski A."/>
            <person name="Carter-House D."/>
            <person name="Stajich J."/>
            <person name="Litt A."/>
        </authorList>
    </citation>
    <scope>NUCLEOTIDE SEQUENCE [LARGE SCALE GENOMIC DNA]</scope>
    <source>
        <strain evidence="2">AR-01</strain>
    </source>
</reference>
<accession>A0ABS8TEX8</accession>
<name>A0ABS8TEX8_DATST</name>